<dbReference type="EMBL" id="CP001857">
    <property type="protein sequence ID" value="ADB58741.1"/>
    <property type="molecule type" value="Genomic_DNA"/>
</dbReference>
<dbReference type="Proteomes" id="UP000001901">
    <property type="component" value="Chromosome"/>
</dbReference>
<reference evidence="1 2" key="1">
    <citation type="journal article" date="2010" name="Stand. Genomic Sci.">
        <title>Complete genome sequence of Archaeoglobus profundus type strain (AV18).</title>
        <authorList>
            <person name="von Jan M."/>
            <person name="Lapidus A."/>
            <person name="Del Rio T.G."/>
            <person name="Copeland A."/>
            <person name="Tice H."/>
            <person name="Cheng J.F."/>
            <person name="Lucas S."/>
            <person name="Chen F."/>
            <person name="Nolan M."/>
            <person name="Goodwin L."/>
            <person name="Han C."/>
            <person name="Pitluck S."/>
            <person name="Liolios K."/>
            <person name="Ivanova N."/>
            <person name="Mavromatis K."/>
            <person name="Ovchinnikova G."/>
            <person name="Chertkov O."/>
            <person name="Pati A."/>
            <person name="Chen A."/>
            <person name="Palaniappan K."/>
            <person name="Land M."/>
            <person name="Hauser L."/>
            <person name="Chang Y.J."/>
            <person name="Jeffries C.D."/>
            <person name="Saunders E."/>
            <person name="Brettin T."/>
            <person name="Detter J.C."/>
            <person name="Chain P."/>
            <person name="Eichinger K."/>
            <person name="Huber H."/>
            <person name="Spring S."/>
            <person name="Rohde M."/>
            <person name="Goker M."/>
            <person name="Wirth R."/>
            <person name="Woyke T."/>
            <person name="Bristow J."/>
            <person name="Eisen J.A."/>
            <person name="Markowitz V."/>
            <person name="Hugenholtz P."/>
            <person name="Kyrpides N.C."/>
            <person name="Klenk H.P."/>
        </authorList>
    </citation>
    <scope>NUCLEOTIDE SEQUENCE [LARGE SCALE GENOMIC DNA]</scope>
    <source>
        <strain evidence="2">DSM 5631 / JCM 9629 / NBRC 100127 / Av18</strain>
    </source>
</reference>
<accession>D2RF47</accession>
<proteinExistence type="predicted"/>
<dbReference type="STRING" id="572546.Arcpr_1695"/>
<evidence type="ECO:0000313" key="1">
    <source>
        <dbReference type="EMBL" id="ADB58741.1"/>
    </source>
</evidence>
<name>D2RF47_ARCPA</name>
<dbReference type="eggNOG" id="arCOG08223">
    <property type="taxonomic scope" value="Archaea"/>
</dbReference>
<dbReference type="AlphaFoldDB" id="D2RF47"/>
<dbReference type="HOGENOM" id="CLU_803156_0_0_2"/>
<protein>
    <submittedName>
        <fullName evidence="1">Uncharacterized protein</fullName>
    </submittedName>
</protein>
<keyword evidence="2" id="KW-1185">Reference proteome</keyword>
<sequence>MGMSFSNSKGDIIKKIWIILEGKKVESGRIEVLKLADILSNLQRFITDYGRAKGVKRLEYLKLYLSEVKKGSIRIALEPPRVLHEPFPLKALNAIKNIAESLDNIDEVKTYLETEFKANIEEIIKELKRLKAIWSEDSITVKLGVGHNRPDEIFVLDPKKREKVDGLIREYIKLVSQTVKGAIVEWKFYGQKRHFEIITTGGERIRCYYNHLEFPELEDVIYEHIKRMPVEVVGHLKKVGRKKIMEDVLEIRSWTEEELTGIFAGYKLKKPIKLNVEYDNFDNVWCLCNEELNLFGCGQNLEEAKKDLEVVFEALIEEYAKESDDILSEKSLELKKKLLEYVEVS</sequence>
<gene>
    <name evidence="1" type="ordered locus">Arcpr_1695</name>
</gene>
<dbReference type="PaxDb" id="572546-Arcpr_1695"/>
<organism evidence="1 2">
    <name type="scientific">Archaeoglobus profundus (strain DSM 5631 / JCM 9629 / NBRC 100127 / Av18)</name>
    <dbReference type="NCBI Taxonomy" id="572546"/>
    <lineage>
        <taxon>Archaea</taxon>
        <taxon>Methanobacteriati</taxon>
        <taxon>Methanobacteriota</taxon>
        <taxon>Archaeoglobi</taxon>
        <taxon>Archaeoglobales</taxon>
        <taxon>Archaeoglobaceae</taxon>
        <taxon>Archaeoglobus</taxon>
    </lineage>
</organism>
<dbReference type="GeneID" id="8740388"/>
<dbReference type="KEGG" id="apo:Arcpr_1695"/>
<evidence type="ECO:0000313" key="2">
    <source>
        <dbReference type="Proteomes" id="UP000001901"/>
    </source>
</evidence>
<dbReference type="RefSeq" id="WP_012941076.1">
    <property type="nucleotide sequence ID" value="NC_013741.1"/>
</dbReference>